<dbReference type="KEGG" id="sshi:J5U23_01932"/>
<evidence type="ECO:0000313" key="1">
    <source>
        <dbReference type="EMBL" id="QXJ29063.1"/>
    </source>
</evidence>
<gene>
    <name evidence="1" type="ORF">J5U23_01932</name>
</gene>
<dbReference type="AlphaFoldDB" id="A0A8F5BPS8"/>
<reference evidence="1" key="1">
    <citation type="journal article" date="2021" name="Environ. Microbiol.">
        <title>New insights into the diversity and evolution of the archaeal mobilome from three complete genomes of Saccharolobus shibatae.</title>
        <authorList>
            <person name="Medvedeva S."/>
            <person name="Brandt D."/>
            <person name="Cvirkaite-Krupovic V."/>
            <person name="Liu Y."/>
            <person name="Severinov K."/>
            <person name="Ishino S."/>
            <person name="Ishino Y."/>
            <person name="Prangishvili D."/>
            <person name="Kalinowski J."/>
            <person name="Krupovic M."/>
        </authorList>
    </citation>
    <scope>NUCLEOTIDE SEQUENCE</scope>
    <source>
        <strain evidence="1">B12</strain>
    </source>
</reference>
<sequence length="331" mass="38998">MVLLVDVINEVLEKSENAMTAMRKDEIEEIFKEFFRSDFSLKQYTDANGFYLDFLIWYGLYYRNPKTNMTILEEVLQKFDEETIDKVKNMKIISGDFSIRDLQKINNEYFVELFNKDIGEFLVKVDPSTWKSIKEVKNTHVLRCHIIYYGGKYYLFGVVEYIPILNENGFLTPAFIDKAMERIDNMRLKEIESANVTERTTLKQCLAKYPATWINEICDALNIKGRVKKEKIDKIAEVYLKETEKVLEKLPDEALEILRVVLNKGGVIKYGELSRKFMDDTTYFYHNNKTPLGILRFYCIVFVGKMNIKGKNYRVAIIPSDLREKLKEYIK</sequence>
<name>A0A8F5BPS8_SACSH</name>
<proteinExistence type="predicted"/>
<dbReference type="OrthoDB" id="43753at2157"/>
<dbReference type="GeneID" id="65563438"/>
<organism evidence="1 2">
    <name type="scientific">Saccharolobus shibatae (strain ATCC 51178 / DSM 5389 / JCM 8931 / NBRC 15437 / B12)</name>
    <name type="common">Sulfolobus shibatae</name>
    <dbReference type="NCBI Taxonomy" id="523848"/>
    <lineage>
        <taxon>Archaea</taxon>
        <taxon>Thermoproteota</taxon>
        <taxon>Thermoprotei</taxon>
        <taxon>Sulfolobales</taxon>
        <taxon>Sulfolobaceae</taxon>
        <taxon>Saccharolobus</taxon>
    </lineage>
</organism>
<evidence type="ECO:0000313" key="2">
    <source>
        <dbReference type="Proteomes" id="UP000694018"/>
    </source>
</evidence>
<protein>
    <submittedName>
        <fullName evidence="1">Uncharacterized protein</fullName>
    </submittedName>
</protein>
<accession>A0A8F5BPS8</accession>
<dbReference type="EMBL" id="CP077717">
    <property type="protein sequence ID" value="QXJ29063.1"/>
    <property type="molecule type" value="Genomic_DNA"/>
</dbReference>
<dbReference type="Proteomes" id="UP000694018">
    <property type="component" value="Chromosome"/>
</dbReference>
<dbReference type="RefSeq" id="WP_218266003.1">
    <property type="nucleotide sequence ID" value="NZ_CP077717.1"/>
</dbReference>